<dbReference type="OrthoDB" id="354304at2759"/>
<dbReference type="CDD" id="cd07067">
    <property type="entry name" value="HP_PGM_like"/>
    <property type="match status" value="1"/>
</dbReference>
<dbReference type="InterPro" id="IPR013078">
    <property type="entry name" value="His_Pase_superF_clade-1"/>
</dbReference>
<accession>A0A4Z2E7R8</accession>
<protein>
    <submittedName>
        <fullName evidence="2">Putative fructose-2,6-bisphosphatase TIGAR A</fullName>
    </submittedName>
</protein>
<gene>
    <name evidence="2" type="primary">tigara_0</name>
    <name evidence="2" type="ORF">EYF80_065071</name>
</gene>
<name>A0A4Z2E7R8_9TELE</name>
<dbReference type="EMBL" id="SRLO01014229">
    <property type="protein sequence ID" value="TNN24805.1"/>
    <property type="molecule type" value="Genomic_DNA"/>
</dbReference>
<comment type="caution">
    <text evidence="2">The sequence shown here is derived from an EMBL/GenBank/DDBJ whole genome shotgun (WGS) entry which is preliminary data.</text>
</comment>
<reference evidence="2 3" key="1">
    <citation type="submission" date="2019-03" db="EMBL/GenBank/DDBJ databases">
        <title>First draft genome of Liparis tanakae, snailfish: a comprehensive survey of snailfish specific genes.</title>
        <authorList>
            <person name="Kim W."/>
            <person name="Song I."/>
            <person name="Jeong J.-H."/>
            <person name="Kim D."/>
            <person name="Kim S."/>
            <person name="Ryu S."/>
            <person name="Song J.Y."/>
            <person name="Lee S.K."/>
        </authorList>
    </citation>
    <scope>NUCLEOTIDE SEQUENCE [LARGE SCALE GENOMIC DNA]</scope>
    <source>
        <tissue evidence="2">Muscle</tissue>
    </source>
</reference>
<evidence type="ECO:0000313" key="3">
    <source>
        <dbReference type="Proteomes" id="UP000314294"/>
    </source>
</evidence>
<dbReference type="GO" id="GO:0043456">
    <property type="term" value="P:regulation of pentose-phosphate shunt"/>
    <property type="evidence" value="ECO:0007669"/>
    <property type="project" value="TreeGrafter"/>
</dbReference>
<evidence type="ECO:0000256" key="1">
    <source>
        <dbReference type="ARBA" id="ARBA00022801"/>
    </source>
</evidence>
<dbReference type="GO" id="GO:0045820">
    <property type="term" value="P:negative regulation of glycolytic process"/>
    <property type="evidence" value="ECO:0007669"/>
    <property type="project" value="TreeGrafter"/>
</dbReference>
<dbReference type="Pfam" id="PF00300">
    <property type="entry name" value="His_Phos_1"/>
    <property type="match status" value="1"/>
</dbReference>
<keyword evidence="3" id="KW-1185">Reference proteome</keyword>
<organism evidence="2 3">
    <name type="scientific">Liparis tanakae</name>
    <name type="common">Tanaka's snailfish</name>
    <dbReference type="NCBI Taxonomy" id="230148"/>
    <lineage>
        <taxon>Eukaryota</taxon>
        <taxon>Metazoa</taxon>
        <taxon>Chordata</taxon>
        <taxon>Craniata</taxon>
        <taxon>Vertebrata</taxon>
        <taxon>Euteleostomi</taxon>
        <taxon>Actinopterygii</taxon>
        <taxon>Neopterygii</taxon>
        <taxon>Teleostei</taxon>
        <taxon>Neoteleostei</taxon>
        <taxon>Acanthomorphata</taxon>
        <taxon>Eupercaria</taxon>
        <taxon>Perciformes</taxon>
        <taxon>Cottioidei</taxon>
        <taxon>Cottales</taxon>
        <taxon>Liparidae</taxon>
        <taxon>Liparis</taxon>
    </lineage>
</organism>
<dbReference type="GO" id="GO:0005829">
    <property type="term" value="C:cytosol"/>
    <property type="evidence" value="ECO:0007669"/>
    <property type="project" value="TreeGrafter"/>
</dbReference>
<dbReference type="InterPro" id="IPR051695">
    <property type="entry name" value="Phosphoglycerate_Mutase"/>
</dbReference>
<sequence length="65" mass="7242">MFCSGETQYNKDGLLQGQAIDSSLSETGRQQAEAAGRYLQDVQFSNVFVSDMLRARQVPLRLQST</sequence>
<dbReference type="SUPFAM" id="SSF53254">
    <property type="entry name" value="Phosphoglycerate mutase-like"/>
    <property type="match status" value="1"/>
</dbReference>
<keyword evidence="1" id="KW-0378">Hydrolase</keyword>
<dbReference type="GO" id="GO:0004331">
    <property type="term" value="F:fructose-2,6-bisphosphate 2-phosphatase activity"/>
    <property type="evidence" value="ECO:0007669"/>
    <property type="project" value="TreeGrafter"/>
</dbReference>
<evidence type="ECO:0000313" key="2">
    <source>
        <dbReference type="EMBL" id="TNN24805.1"/>
    </source>
</evidence>
<dbReference type="PANTHER" id="PTHR46517">
    <property type="entry name" value="FRUCTOSE-2,6-BISPHOSPHATASE TIGAR"/>
    <property type="match status" value="1"/>
</dbReference>
<dbReference type="Proteomes" id="UP000314294">
    <property type="component" value="Unassembled WGS sequence"/>
</dbReference>
<dbReference type="AlphaFoldDB" id="A0A4Z2E7R8"/>
<dbReference type="PANTHER" id="PTHR46517:SF1">
    <property type="entry name" value="FRUCTOSE-2,6-BISPHOSPHATASE TIGAR"/>
    <property type="match status" value="1"/>
</dbReference>
<dbReference type="InterPro" id="IPR029033">
    <property type="entry name" value="His_PPase_superfam"/>
</dbReference>
<proteinExistence type="predicted"/>
<dbReference type="Gene3D" id="3.40.50.1240">
    <property type="entry name" value="Phosphoglycerate mutase-like"/>
    <property type="match status" value="1"/>
</dbReference>